<evidence type="ECO:0000313" key="5">
    <source>
        <dbReference type="Proteomes" id="UP001501771"/>
    </source>
</evidence>
<proteinExistence type="predicted"/>
<accession>A0ABP5LP83</accession>
<dbReference type="Gene3D" id="1.10.530.10">
    <property type="match status" value="1"/>
</dbReference>
<dbReference type="Pfam" id="PF01464">
    <property type="entry name" value="SLT"/>
    <property type="match status" value="1"/>
</dbReference>
<evidence type="ECO:0000256" key="1">
    <source>
        <dbReference type="SAM" id="MobiDB-lite"/>
    </source>
</evidence>
<feature type="domain" description="Transglycosylase SLT" evidence="3">
    <location>
        <begin position="159"/>
        <end position="259"/>
    </location>
</feature>
<feature type="signal peptide" evidence="2">
    <location>
        <begin position="1"/>
        <end position="26"/>
    </location>
</feature>
<gene>
    <name evidence="4" type="ORF">GCM10009844_32940</name>
</gene>
<organism evidence="4 5">
    <name type="scientific">Nocardioides koreensis</name>
    <dbReference type="NCBI Taxonomy" id="433651"/>
    <lineage>
        <taxon>Bacteria</taxon>
        <taxon>Bacillati</taxon>
        <taxon>Actinomycetota</taxon>
        <taxon>Actinomycetes</taxon>
        <taxon>Propionibacteriales</taxon>
        <taxon>Nocardioidaceae</taxon>
        <taxon>Nocardioides</taxon>
    </lineage>
</organism>
<dbReference type="RefSeq" id="WP_344154638.1">
    <property type="nucleotide sequence ID" value="NZ_BAAAQR010000011.1"/>
</dbReference>
<dbReference type="EMBL" id="BAAAQR010000011">
    <property type="protein sequence ID" value="GAA2151142.1"/>
    <property type="molecule type" value="Genomic_DNA"/>
</dbReference>
<comment type="caution">
    <text evidence="4">The sequence shown here is derived from an EMBL/GenBank/DDBJ whole genome shotgun (WGS) entry which is preliminary data.</text>
</comment>
<name>A0ABP5LP83_9ACTN</name>
<dbReference type="InterPro" id="IPR008258">
    <property type="entry name" value="Transglycosylase_SLT_dom_1"/>
</dbReference>
<dbReference type="CDD" id="cd13399">
    <property type="entry name" value="Slt35-like"/>
    <property type="match status" value="1"/>
</dbReference>
<protein>
    <recommendedName>
        <fullName evidence="3">Transglycosylase SLT domain-containing protein</fullName>
    </recommendedName>
</protein>
<evidence type="ECO:0000256" key="2">
    <source>
        <dbReference type="SAM" id="SignalP"/>
    </source>
</evidence>
<dbReference type="SUPFAM" id="SSF53955">
    <property type="entry name" value="Lysozyme-like"/>
    <property type="match status" value="1"/>
</dbReference>
<keyword evidence="2" id="KW-0732">Signal</keyword>
<sequence length="303" mass="31825">MSSPYAAPAAAVVAAACLLVSCSGPAAEDAGGPDAGGRAPGVSAAPSPSGATSATVPSGRPEVLATQLARAAATLRDPDAAAAEQQRAGELQQLAVRGLATGSDRFEDRVTGRLDRPTALVTRASVRASRLLGAMTAPEPRLPRWRIVAPAPPGELLGYFRAAERRTGVPWTYLAAINLVETRMGRIRGTSTAGAHGPMQFIPATWAAYGAGGDVNDPGDAILGAARLLRANGAPGDMAGALWHYNQSRSYVRAVSAYAHSMQVADWAYRGYWHWRVLYSQRRGTYVLPVGYPDRRAVLLPED</sequence>
<dbReference type="Proteomes" id="UP001501771">
    <property type="component" value="Unassembled WGS sequence"/>
</dbReference>
<evidence type="ECO:0000313" key="4">
    <source>
        <dbReference type="EMBL" id="GAA2151142.1"/>
    </source>
</evidence>
<reference evidence="5" key="1">
    <citation type="journal article" date="2019" name="Int. J. Syst. Evol. Microbiol.">
        <title>The Global Catalogue of Microorganisms (GCM) 10K type strain sequencing project: providing services to taxonomists for standard genome sequencing and annotation.</title>
        <authorList>
            <consortium name="The Broad Institute Genomics Platform"/>
            <consortium name="The Broad Institute Genome Sequencing Center for Infectious Disease"/>
            <person name="Wu L."/>
            <person name="Ma J."/>
        </authorList>
    </citation>
    <scope>NUCLEOTIDE SEQUENCE [LARGE SCALE GENOMIC DNA]</scope>
    <source>
        <strain evidence="5">JCM 16022</strain>
    </source>
</reference>
<feature type="region of interest" description="Disordered" evidence="1">
    <location>
        <begin position="26"/>
        <end position="60"/>
    </location>
</feature>
<keyword evidence="5" id="KW-1185">Reference proteome</keyword>
<feature type="chain" id="PRO_5045235701" description="Transglycosylase SLT domain-containing protein" evidence="2">
    <location>
        <begin position="27"/>
        <end position="303"/>
    </location>
</feature>
<dbReference type="InterPro" id="IPR023346">
    <property type="entry name" value="Lysozyme-like_dom_sf"/>
</dbReference>
<feature type="compositionally biased region" description="Low complexity" evidence="1">
    <location>
        <begin position="40"/>
        <end position="60"/>
    </location>
</feature>
<evidence type="ECO:0000259" key="3">
    <source>
        <dbReference type="Pfam" id="PF01464"/>
    </source>
</evidence>